<protein>
    <submittedName>
        <fullName evidence="2">Uncharacterized protein</fullName>
    </submittedName>
</protein>
<sequence length="513" mass="56264">MQFPKPETPCEKQCETSSLLCLSPCRTAFDALYTPCADLCEQQFEECLTILNARRPEARQRACERKRAECLTACGPPPTSESANRGNALMPTDQTSETLAAPVPSAARLLSESDCVGRCTEEAHDCLAGCSNIDYNCLTLCRKKHAQCISDCNGAAGTPSKKRRQEPPDQQGGRRQPAASTAYVAPHAPLPTSLGGATSRQKVGAIVEEGTSTGKRFLPLLADEEGIDAPPPPPSEADLRADCEARCQAEKAECVSQCDLELIRNSKNKSRRLSLPARLQQKECIGWCQGNQTLCTERCIAQKTVERNRLVQARDAALRQQLESRCHDRCDSDQWLAQCQAVCDQRFEQTMSMLEARPFSQREKQSAQAVLGQCREVLCPTTLRQSCHDKCTSLPADEETACRPLCALFLPDLPPRATRDLMELLIGKGNVQLNPLEATSEQLRPDATSALTCKDQLRVCNSECNKSYSKCLADASAVSADRHSRCLKERHTASQGCVDLYRTCSHPGRAAAQ</sequence>
<reference evidence="2" key="1">
    <citation type="journal article" date="2022" name="bioRxiv">
        <title>Genomics of Preaxostyla Flagellates Illuminates Evolutionary Transitions and the Path Towards Mitochondrial Loss.</title>
        <authorList>
            <person name="Novak L.V.F."/>
            <person name="Treitli S.C."/>
            <person name="Pyrih J."/>
            <person name="Halakuc P."/>
            <person name="Pipaliya S.V."/>
            <person name="Vacek V."/>
            <person name="Brzon O."/>
            <person name="Soukal P."/>
            <person name="Eme L."/>
            <person name="Dacks J.B."/>
            <person name="Karnkowska A."/>
            <person name="Elias M."/>
            <person name="Hampl V."/>
        </authorList>
    </citation>
    <scope>NUCLEOTIDE SEQUENCE</scope>
    <source>
        <strain evidence="2">RCP-MX</strain>
    </source>
</reference>
<gene>
    <name evidence="2" type="ORF">PAPYR_840</name>
</gene>
<comment type="caution">
    <text evidence="2">The sequence shown here is derived from an EMBL/GenBank/DDBJ whole genome shotgun (WGS) entry which is preliminary data.</text>
</comment>
<feature type="region of interest" description="Disordered" evidence="1">
    <location>
        <begin position="156"/>
        <end position="180"/>
    </location>
</feature>
<evidence type="ECO:0000256" key="1">
    <source>
        <dbReference type="SAM" id="MobiDB-lite"/>
    </source>
</evidence>
<evidence type="ECO:0000313" key="2">
    <source>
        <dbReference type="EMBL" id="KAJ4462812.1"/>
    </source>
</evidence>
<organism evidence="2 3">
    <name type="scientific">Paratrimastix pyriformis</name>
    <dbReference type="NCBI Taxonomy" id="342808"/>
    <lineage>
        <taxon>Eukaryota</taxon>
        <taxon>Metamonada</taxon>
        <taxon>Preaxostyla</taxon>
        <taxon>Paratrimastigidae</taxon>
        <taxon>Paratrimastix</taxon>
    </lineage>
</organism>
<accession>A0ABQ8UYF5</accession>
<keyword evidence="3" id="KW-1185">Reference proteome</keyword>
<name>A0ABQ8UYF5_9EUKA</name>
<dbReference type="EMBL" id="JAPMOS010000002">
    <property type="protein sequence ID" value="KAJ4462812.1"/>
    <property type="molecule type" value="Genomic_DNA"/>
</dbReference>
<proteinExistence type="predicted"/>
<evidence type="ECO:0000313" key="3">
    <source>
        <dbReference type="Proteomes" id="UP001141327"/>
    </source>
</evidence>
<dbReference type="Proteomes" id="UP001141327">
    <property type="component" value="Unassembled WGS sequence"/>
</dbReference>